<evidence type="ECO:0000313" key="3">
    <source>
        <dbReference type="EMBL" id="KAJ3032996.1"/>
    </source>
</evidence>
<comment type="caution">
    <text evidence="3">The sequence shown here is derived from an EMBL/GenBank/DDBJ whole genome shotgun (WGS) entry which is preliminary data.</text>
</comment>
<gene>
    <name evidence="3" type="ORF">HK097_005009</name>
</gene>
<proteinExistence type="predicted"/>
<feature type="compositionally biased region" description="Pro residues" evidence="2">
    <location>
        <begin position="521"/>
        <end position="539"/>
    </location>
</feature>
<sequence length="684" mass="75076">MWIEVLTPGPNGDPQPVSVLSFDIGYSNPFKGPDALAARPLPLNGRRAGPRTAQEAVVMASLRNAAHTDPAIWRCSITKHVAFDLSQRNIVCTLTDETLITLPMARKCESALKHSLQSLQTIQTLAQTSKHQSAPSSPTSPSAPTQTLTRKGSILSFFGLLPSPTNEFEHFESHGQALAIELQSIQPQKITPPTTTDASRIASNTLVRVKSHVSDLFRRYALQGGLSSALSESYTEWLAQSKLKAAEKQLEELNQTLERQSTLINNYARALSALRQAFCQYLEGSGSETEVDEPSDSSCPAENTAKVPESPLHASLRTMPAVTQLPTPFIHAILAGLKLDMLESTTLITTPTLSHADSPTSPTHPRKALDLFRLSPSPLPSPSRDLTHWQGPLESVLKERNEPLVPSLSSGVDWLHKSVAERFYEALGRGCGVDEAFGEVEGDIGFVEVYLGLFGGWGRKVEERNKTRCGKLETLEERERARQHLITIEQDRADAQKREQEALAEKRKRVAASMRALEIMVPPPPPPRKIEPPKPPPSAPTVSSQPSSPTTPTTTPPEYSEKPIVVTNSTDTDKTPKLKRKSIPTFLTHQPPGQMNLWLLRDLPSNSPLRNNHSLRRASTGNLSRSSGGIGSLGLLKHARDDDDDDEGNEDEERGEEKREGTRRGGDVISVTSPIARKTRQRVR</sequence>
<feature type="compositionally biased region" description="Basic and acidic residues" evidence="2">
    <location>
        <begin position="655"/>
        <end position="666"/>
    </location>
</feature>
<feature type="region of interest" description="Disordered" evidence="2">
    <location>
        <begin position="610"/>
        <end position="684"/>
    </location>
</feature>
<name>A0AAD5S2F8_9FUNG</name>
<dbReference type="Proteomes" id="UP001212841">
    <property type="component" value="Unassembled WGS sequence"/>
</dbReference>
<feature type="region of interest" description="Disordered" evidence="2">
    <location>
        <begin position="287"/>
        <end position="309"/>
    </location>
</feature>
<feature type="region of interest" description="Disordered" evidence="2">
    <location>
        <begin position="125"/>
        <end position="148"/>
    </location>
</feature>
<feature type="non-terminal residue" evidence="3">
    <location>
        <position position="1"/>
    </location>
</feature>
<protein>
    <submittedName>
        <fullName evidence="3">Uncharacterized protein</fullName>
    </submittedName>
</protein>
<feature type="compositionally biased region" description="Low complexity" evidence="2">
    <location>
        <begin position="133"/>
        <end position="145"/>
    </location>
</feature>
<organism evidence="3 4">
    <name type="scientific">Rhizophlyctis rosea</name>
    <dbReference type="NCBI Taxonomy" id="64517"/>
    <lineage>
        <taxon>Eukaryota</taxon>
        <taxon>Fungi</taxon>
        <taxon>Fungi incertae sedis</taxon>
        <taxon>Chytridiomycota</taxon>
        <taxon>Chytridiomycota incertae sedis</taxon>
        <taxon>Chytridiomycetes</taxon>
        <taxon>Rhizophlyctidales</taxon>
        <taxon>Rhizophlyctidaceae</taxon>
        <taxon>Rhizophlyctis</taxon>
    </lineage>
</organism>
<feature type="coiled-coil region" evidence="1">
    <location>
        <begin position="236"/>
        <end position="270"/>
    </location>
</feature>
<feature type="coiled-coil region" evidence="1">
    <location>
        <begin position="478"/>
        <end position="505"/>
    </location>
</feature>
<accession>A0AAD5S2F8</accession>
<feature type="compositionally biased region" description="Low complexity" evidence="2">
    <location>
        <begin position="540"/>
        <end position="557"/>
    </location>
</feature>
<reference evidence="3" key="1">
    <citation type="submission" date="2020-05" db="EMBL/GenBank/DDBJ databases">
        <title>Phylogenomic resolution of chytrid fungi.</title>
        <authorList>
            <person name="Stajich J.E."/>
            <person name="Amses K."/>
            <person name="Simmons R."/>
            <person name="Seto K."/>
            <person name="Myers J."/>
            <person name="Bonds A."/>
            <person name="Quandt C.A."/>
            <person name="Barry K."/>
            <person name="Liu P."/>
            <person name="Grigoriev I."/>
            <person name="Longcore J.E."/>
            <person name="James T.Y."/>
        </authorList>
    </citation>
    <scope>NUCLEOTIDE SEQUENCE</scope>
    <source>
        <strain evidence="3">JEL0318</strain>
    </source>
</reference>
<feature type="compositionally biased region" description="Acidic residues" evidence="2">
    <location>
        <begin position="642"/>
        <end position="654"/>
    </location>
</feature>
<evidence type="ECO:0000313" key="4">
    <source>
        <dbReference type="Proteomes" id="UP001212841"/>
    </source>
</evidence>
<feature type="compositionally biased region" description="Polar residues" evidence="2">
    <location>
        <begin position="610"/>
        <end position="622"/>
    </location>
</feature>
<keyword evidence="1" id="KW-0175">Coiled coil</keyword>
<feature type="region of interest" description="Disordered" evidence="2">
    <location>
        <begin position="516"/>
        <end position="592"/>
    </location>
</feature>
<keyword evidence="4" id="KW-1185">Reference proteome</keyword>
<dbReference type="EMBL" id="JADGJD010002362">
    <property type="protein sequence ID" value="KAJ3032996.1"/>
    <property type="molecule type" value="Genomic_DNA"/>
</dbReference>
<evidence type="ECO:0000256" key="2">
    <source>
        <dbReference type="SAM" id="MobiDB-lite"/>
    </source>
</evidence>
<dbReference type="AlphaFoldDB" id="A0AAD5S2F8"/>
<evidence type="ECO:0000256" key="1">
    <source>
        <dbReference type="SAM" id="Coils"/>
    </source>
</evidence>